<dbReference type="EMBL" id="JAVRFH010000127">
    <property type="protein sequence ID" value="MDT0616354.1"/>
    <property type="molecule type" value="Genomic_DNA"/>
</dbReference>
<accession>A0ABU3B1M5</accession>
<keyword evidence="3" id="KW-1185">Reference proteome</keyword>
<comment type="caution">
    <text evidence="2">The sequence shown here is derived from an EMBL/GenBank/DDBJ whole genome shotgun (WGS) entry which is preliminary data.</text>
</comment>
<protein>
    <submittedName>
        <fullName evidence="2">Uncharacterized protein</fullName>
    </submittedName>
</protein>
<sequence>MLQHEQAKPREAAVMLGRAQQFAGDALSPDVGRDRNTPDVQGWVSVQ</sequence>
<evidence type="ECO:0000313" key="2">
    <source>
        <dbReference type="EMBL" id="MDT0616354.1"/>
    </source>
</evidence>
<evidence type="ECO:0000256" key="1">
    <source>
        <dbReference type="SAM" id="MobiDB-lite"/>
    </source>
</evidence>
<gene>
    <name evidence="2" type="ORF">RM812_40395</name>
</gene>
<proteinExistence type="predicted"/>
<dbReference type="Proteomes" id="UP001180724">
    <property type="component" value="Unassembled WGS sequence"/>
</dbReference>
<name>A0ABU3B1M5_9ACTN</name>
<reference evidence="2" key="1">
    <citation type="submission" date="2024-05" db="EMBL/GenBank/DDBJ databases">
        <title>30 novel species of actinomycetes from the DSMZ collection.</title>
        <authorList>
            <person name="Nouioui I."/>
        </authorList>
    </citation>
    <scope>NUCLEOTIDE SEQUENCE</scope>
    <source>
        <strain evidence="2">DSM 40712</strain>
    </source>
</reference>
<organism evidence="2 3">
    <name type="scientific">Streptomyces lancefieldiae</name>
    <dbReference type="NCBI Taxonomy" id="3075520"/>
    <lineage>
        <taxon>Bacteria</taxon>
        <taxon>Bacillati</taxon>
        <taxon>Actinomycetota</taxon>
        <taxon>Actinomycetes</taxon>
        <taxon>Kitasatosporales</taxon>
        <taxon>Streptomycetaceae</taxon>
        <taxon>Streptomyces</taxon>
    </lineage>
</organism>
<feature type="region of interest" description="Disordered" evidence="1">
    <location>
        <begin position="24"/>
        <end position="47"/>
    </location>
</feature>
<evidence type="ECO:0000313" key="3">
    <source>
        <dbReference type="Proteomes" id="UP001180724"/>
    </source>
</evidence>